<feature type="domain" description="HIRAN" evidence="3">
    <location>
        <begin position="17"/>
        <end position="105"/>
    </location>
</feature>
<gene>
    <name evidence="4" type="ordered locus">Dole_0286</name>
</gene>
<evidence type="ECO:0000256" key="2">
    <source>
        <dbReference type="ARBA" id="ARBA00022801"/>
    </source>
</evidence>
<protein>
    <submittedName>
        <fullName evidence="4">HIRAN</fullName>
    </submittedName>
</protein>
<keyword evidence="5" id="KW-1185">Reference proteome</keyword>
<organism evidence="4 5">
    <name type="scientific">Desulfosudis oleivorans (strain DSM 6200 / JCM 39069 / Hxd3)</name>
    <name type="common">Desulfococcus oleovorans</name>
    <dbReference type="NCBI Taxonomy" id="96561"/>
    <lineage>
        <taxon>Bacteria</taxon>
        <taxon>Pseudomonadati</taxon>
        <taxon>Thermodesulfobacteriota</taxon>
        <taxon>Desulfobacteria</taxon>
        <taxon>Desulfobacterales</taxon>
        <taxon>Desulfosudaceae</taxon>
        <taxon>Desulfosudis</taxon>
    </lineage>
</organism>
<keyword evidence="1" id="KW-0479">Metal-binding</keyword>
<evidence type="ECO:0000313" key="4">
    <source>
        <dbReference type="EMBL" id="ABW66096.1"/>
    </source>
</evidence>
<sequence length="108" mass="12350">MKNKFSPIQTRLTGVTFDDCQANIRKWGYPDIGTYALVREPENPHDPNAVRVSLFGIYEMGYLPRWLAKDIASQMDAGKAFLAEFICRNEYEAYKNIGLTVRIVEATE</sequence>
<dbReference type="GO" id="GO:0003676">
    <property type="term" value="F:nucleic acid binding"/>
    <property type="evidence" value="ECO:0007669"/>
    <property type="project" value="InterPro"/>
</dbReference>
<reference evidence="4 5" key="1">
    <citation type="submission" date="2007-10" db="EMBL/GenBank/DDBJ databases">
        <title>Complete sequence of Desulfococcus oleovorans Hxd3.</title>
        <authorList>
            <consortium name="US DOE Joint Genome Institute"/>
            <person name="Copeland A."/>
            <person name="Lucas S."/>
            <person name="Lapidus A."/>
            <person name="Barry K."/>
            <person name="Glavina del Rio T."/>
            <person name="Dalin E."/>
            <person name="Tice H."/>
            <person name="Pitluck S."/>
            <person name="Kiss H."/>
            <person name="Brettin T."/>
            <person name="Bruce D."/>
            <person name="Detter J.C."/>
            <person name="Han C."/>
            <person name="Schmutz J."/>
            <person name="Larimer F."/>
            <person name="Land M."/>
            <person name="Hauser L."/>
            <person name="Kyrpides N."/>
            <person name="Kim E."/>
            <person name="Wawrik B."/>
            <person name="Richardson P."/>
        </authorList>
    </citation>
    <scope>NUCLEOTIDE SEQUENCE [LARGE SCALE GENOMIC DNA]</scope>
    <source>
        <strain evidence="5">DSM 6200 / JCM 39069 / Hxd3</strain>
    </source>
</reference>
<dbReference type="Proteomes" id="UP000008561">
    <property type="component" value="Chromosome"/>
</dbReference>
<dbReference type="InterPro" id="IPR014905">
    <property type="entry name" value="HIRAN"/>
</dbReference>
<dbReference type="RefSeq" id="WP_012173715.1">
    <property type="nucleotide sequence ID" value="NC_009943.1"/>
</dbReference>
<accession>A8ZS78</accession>
<dbReference type="GO" id="GO:0016818">
    <property type="term" value="F:hydrolase activity, acting on acid anhydrides, in phosphorus-containing anhydrides"/>
    <property type="evidence" value="ECO:0007669"/>
    <property type="project" value="InterPro"/>
</dbReference>
<name>A8ZS78_DESOH</name>
<dbReference type="KEGG" id="dol:Dole_0286"/>
<dbReference type="eggNOG" id="ENOG503161W">
    <property type="taxonomic scope" value="Bacteria"/>
</dbReference>
<dbReference type="EMBL" id="CP000859">
    <property type="protein sequence ID" value="ABW66096.1"/>
    <property type="molecule type" value="Genomic_DNA"/>
</dbReference>
<evidence type="ECO:0000313" key="5">
    <source>
        <dbReference type="Proteomes" id="UP000008561"/>
    </source>
</evidence>
<dbReference type="Gene3D" id="3.30.70.2330">
    <property type="match status" value="1"/>
</dbReference>
<dbReference type="SMART" id="SM00910">
    <property type="entry name" value="HIRAN"/>
    <property type="match status" value="1"/>
</dbReference>
<dbReference type="AlphaFoldDB" id="A8ZS78"/>
<keyword evidence="2" id="KW-0378">Hydrolase</keyword>
<evidence type="ECO:0000259" key="3">
    <source>
        <dbReference type="SMART" id="SM00910"/>
    </source>
</evidence>
<evidence type="ECO:0000256" key="1">
    <source>
        <dbReference type="ARBA" id="ARBA00022723"/>
    </source>
</evidence>
<dbReference type="HOGENOM" id="CLU_2192782_0_0_7"/>
<dbReference type="Pfam" id="PF08797">
    <property type="entry name" value="HIRAN"/>
    <property type="match status" value="1"/>
</dbReference>
<dbReference type="GO" id="GO:0008270">
    <property type="term" value="F:zinc ion binding"/>
    <property type="evidence" value="ECO:0007669"/>
    <property type="project" value="InterPro"/>
</dbReference>
<proteinExistence type="predicted"/>